<evidence type="ECO:0000256" key="2">
    <source>
        <dbReference type="ARBA" id="ARBA00022723"/>
    </source>
</evidence>
<evidence type="ECO:0000256" key="1">
    <source>
        <dbReference type="ARBA" id="ARBA00022485"/>
    </source>
</evidence>
<protein>
    <submittedName>
        <fullName evidence="6">FAD-dependent oxidoreductase</fullName>
    </submittedName>
</protein>
<feature type="non-terminal residue" evidence="6">
    <location>
        <position position="1"/>
    </location>
</feature>
<reference evidence="6" key="2">
    <citation type="journal article" date="2021" name="PeerJ">
        <title>Extensive microbial diversity within the chicken gut microbiome revealed by metagenomics and culture.</title>
        <authorList>
            <person name="Gilroy R."/>
            <person name="Ravi A."/>
            <person name="Getino M."/>
            <person name="Pursley I."/>
            <person name="Horton D.L."/>
            <person name="Alikhan N.F."/>
            <person name="Baker D."/>
            <person name="Gharbi K."/>
            <person name="Hall N."/>
            <person name="Watson M."/>
            <person name="Adriaenssens E.M."/>
            <person name="Foster-Nyarko E."/>
            <person name="Jarju S."/>
            <person name="Secka A."/>
            <person name="Antonio M."/>
            <person name="Oren A."/>
            <person name="Chaudhuri R.R."/>
            <person name="La Ragione R."/>
            <person name="Hildebrand F."/>
            <person name="Pallen M.J."/>
        </authorList>
    </citation>
    <scope>NUCLEOTIDE SEQUENCE</scope>
    <source>
        <strain evidence="6">ChiSjej4B22-9803</strain>
    </source>
</reference>
<dbReference type="Gene3D" id="3.50.50.60">
    <property type="entry name" value="FAD/NAD(P)-binding domain"/>
    <property type="match status" value="1"/>
</dbReference>
<keyword evidence="5" id="KW-0411">Iron-sulfur</keyword>
<sequence>KKKMDLSRGIFEEILKELEAAGALEKNEMIFHEEYLKLILNRMVQKEGIRLLFHTTVIGVDKEGETIKTVTVANKSGIQKFAADYFIDATGDADLAVLCGCPHHLGREEDSLCQPMTLCFRLANVDLEKYEQSRGRINNLYQEMQKAGKIKNIREDVLIFHNMVNGVLHFNSTRIVKKNPVDAFDVTEAEIEAREQVFELYEFMKNNIDGFQNSQLIMTAQQIGVRESRMIDGEYVLTGEDLVACTKFEDAIAAGNYDIDIHNPEGSGTSHYYFPEGTYYTIPYRSLQPKNADNLLVAGRCISSTHEAQASYRIMPIVCCIGEAAGTAVGLAAQAGVGVKAVDVPSLQATLKKNGAFF</sequence>
<keyword evidence="4" id="KW-0408">Iron</keyword>
<keyword evidence="2" id="KW-0479">Metal-binding</keyword>
<reference evidence="6" key="1">
    <citation type="submission" date="2020-10" db="EMBL/GenBank/DDBJ databases">
        <authorList>
            <person name="Gilroy R."/>
        </authorList>
    </citation>
    <scope>NUCLEOTIDE SEQUENCE</scope>
    <source>
        <strain evidence="6">ChiSjej4B22-9803</strain>
    </source>
</reference>
<proteinExistence type="predicted"/>
<dbReference type="AlphaFoldDB" id="A0A9D1LTZ3"/>
<keyword evidence="3" id="KW-0560">Oxidoreductase</keyword>
<dbReference type="GO" id="GO:0046872">
    <property type="term" value="F:metal ion binding"/>
    <property type="evidence" value="ECO:0007669"/>
    <property type="project" value="UniProtKB-KW"/>
</dbReference>
<comment type="caution">
    <text evidence="6">The sequence shown here is derived from an EMBL/GenBank/DDBJ whole genome shotgun (WGS) entry which is preliminary data.</text>
</comment>
<dbReference type="Pfam" id="PF12831">
    <property type="entry name" value="FAD_oxidored"/>
    <property type="match status" value="1"/>
</dbReference>
<evidence type="ECO:0000256" key="3">
    <source>
        <dbReference type="ARBA" id="ARBA00023002"/>
    </source>
</evidence>
<evidence type="ECO:0000313" key="6">
    <source>
        <dbReference type="EMBL" id="HIU48043.1"/>
    </source>
</evidence>
<dbReference type="InterPro" id="IPR036188">
    <property type="entry name" value="FAD/NAD-bd_sf"/>
</dbReference>
<evidence type="ECO:0000313" key="7">
    <source>
        <dbReference type="Proteomes" id="UP000824111"/>
    </source>
</evidence>
<dbReference type="PANTHER" id="PTHR43498">
    <property type="entry name" value="FERREDOXIN:COB-COM HETERODISULFIDE REDUCTASE SUBUNIT A"/>
    <property type="match status" value="1"/>
</dbReference>
<dbReference type="Proteomes" id="UP000824111">
    <property type="component" value="Unassembled WGS sequence"/>
</dbReference>
<dbReference type="InterPro" id="IPR039650">
    <property type="entry name" value="HdrA-like"/>
</dbReference>
<dbReference type="PANTHER" id="PTHR43498:SF1">
    <property type="entry name" value="COB--COM HETERODISULFIDE REDUCTASE IRON-SULFUR SUBUNIT A"/>
    <property type="match status" value="1"/>
</dbReference>
<gene>
    <name evidence="6" type="ORF">IAB04_01620</name>
</gene>
<keyword evidence="1" id="KW-0004">4Fe-4S</keyword>
<name>A0A9D1LTZ3_9FIRM</name>
<dbReference type="EMBL" id="DVND01000038">
    <property type="protein sequence ID" value="HIU48043.1"/>
    <property type="molecule type" value="Genomic_DNA"/>
</dbReference>
<organism evidence="6 7">
    <name type="scientific">Candidatus Avimonoglobus intestinipullorum</name>
    <dbReference type="NCBI Taxonomy" id="2840699"/>
    <lineage>
        <taxon>Bacteria</taxon>
        <taxon>Bacillati</taxon>
        <taxon>Bacillota</taxon>
        <taxon>Clostridia</taxon>
        <taxon>Eubacteriales</taxon>
        <taxon>Candidatus Avimonoglobus</taxon>
    </lineage>
</organism>
<evidence type="ECO:0000256" key="4">
    <source>
        <dbReference type="ARBA" id="ARBA00023004"/>
    </source>
</evidence>
<dbReference type="GO" id="GO:0016491">
    <property type="term" value="F:oxidoreductase activity"/>
    <property type="evidence" value="ECO:0007669"/>
    <property type="project" value="UniProtKB-KW"/>
</dbReference>
<accession>A0A9D1LTZ3</accession>
<dbReference type="SUPFAM" id="SSF51905">
    <property type="entry name" value="FAD/NAD(P)-binding domain"/>
    <property type="match status" value="1"/>
</dbReference>
<dbReference type="GO" id="GO:0051539">
    <property type="term" value="F:4 iron, 4 sulfur cluster binding"/>
    <property type="evidence" value="ECO:0007669"/>
    <property type="project" value="UniProtKB-KW"/>
</dbReference>
<evidence type="ECO:0000256" key="5">
    <source>
        <dbReference type="ARBA" id="ARBA00023014"/>
    </source>
</evidence>